<sequence length="59" mass="7160">MCVRGIMNPTPYSRPYFHFPFPVQRKNSTEKKKKKKKTRMAVQFHFQGRMWVEEDGILE</sequence>
<protein>
    <submittedName>
        <fullName evidence="1">Uncharacterized protein</fullName>
    </submittedName>
</protein>
<dbReference type="EnsemblMetazoa" id="SMAR005839-RA">
    <property type="protein sequence ID" value="SMAR005839-PA"/>
    <property type="gene ID" value="SMAR005839"/>
</dbReference>
<dbReference type="Proteomes" id="UP000014500">
    <property type="component" value="Unassembled WGS sequence"/>
</dbReference>
<organism evidence="1 2">
    <name type="scientific">Strigamia maritima</name>
    <name type="common">European centipede</name>
    <name type="synonym">Geophilus maritimus</name>
    <dbReference type="NCBI Taxonomy" id="126957"/>
    <lineage>
        <taxon>Eukaryota</taxon>
        <taxon>Metazoa</taxon>
        <taxon>Ecdysozoa</taxon>
        <taxon>Arthropoda</taxon>
        <taxon>Myriapoda</taxon>
        <taxon>Chilopoda</taxon>
        <taxon>Pleurostigmophora</taxon>
        <taxon>Geophilomorpha</taxon>
        <taxon>Linotaeniidae</taxon>
        <taxon>Strigamia</taxon>
    </lineage>
</organism>
<accession>T1IXA8</accession>
<dbReference type="AlphaFoldDB" id="T1IXA8"/>
<dbReference type="EMBL" id="JH431646">
    <property type="status" value="NOT_ANNOTATED_CDS"/>
    <property type="molecule type" value="Genomic_DNA"/>
</dbReference>
<reference evidence="2" key="1">
    <citation type="submission" date="2011-05" db="EMBL/GenBank/DDBJ databases">
        <authorList>
            <person name="Richards S.R."/>
            <person name="Qu J."/>
            <person name="Jiang H."/>
            <person name="Jhangiani S.N."/>
            <person name="Agravi P."/>
            <person name="Goodspeed R."/>
            <person name="Gross S."/>
            <person name="Mandapat C."/>
            <person name="Jackson L."/>
            <person name="Mathew T."/>
            <person name="Pu L."/>
            <person name="Thornton R."/>
            <person name="Saada N."/>
            <person name="Wilczek-Boney K.B."/>
            <person name="Lee S."/>
            <person name="Kovar C."/>
            <person name="Wu Y."/>
            <person name="Scherer S.E."/>
            <person name="Worley K.C."/>
            <person name="Muzny D.M."/>
            <person name="Gibbs R."/>
        </authorList>
    </citation>
    <scope>NUCLEOTIDE SEQUENCE</scope>
    <source>
        <strain evidence="2">Brora</strain>
    </source>
</reference>
<evidence type="ECO:0000313" key="1">
    <source>
        <dbReference type="EnsemblMetazoa" id="SMAR005839-PA"/>
    </source>
</evidence>
<evidence type="ECO:0000313" key="2">
    <source>
        <dbReference type="Proteomes" id="UP000014500"/>
    </source>
</evidence>
<keyword evidence="2" id="KW-1185">Reference proteome</keyword>
<name>T1IXA8_STRMM</name>
<dbReference type="HOGENOM" id="CLU_2963743_0_0_1"/>
<proteinExistence type="predicted"/>
<reference evidence="1" key="2">
    <citation type="submission" date="2015-02" db="UniProtKB">
        <authorList>
            <consortium name="EnsemblMetazoa"/>
        </authorList>
    </citation>
    <scope>IDENTIFICATION</scope>
</reference>